<gene>
    <name evidence="3" type="ORF">DACRYDRAFT_18928</name>
</gene>
<feature type="region of interest" description="Disordered" evidence="1">
    <location>
        <begin position="519"/>
        <end position="545"/>
    </location>
</feature>
<evidence type="ECO:0000313" key="3">
    <source>
        <dbReference type="EMBL" id="EJT97227.1"/>
    </source>
</evidence>
<feature type="compositionally biased region" description="Polar residues" evidence="1">
    <location>
        <begin position="519"/>
        <end position="531"/>
    </location>
</feature>
<sequence length="627" mass="69641">MPSAKKKLIEAIFQYWHQHPKQMHWAIEDVKHWYCAECGGKYLEPLIAFTELHWGLLWTKCQWCKHQFIWISHQMPEADQQQLKTLHCQGPTGFPDSPPDTNFPSPPSSKWGHANGFPKGPGVTPDGVRYGLPQGHATPSMPTSTVKYPGNATKCISCSQHPHQKCQNMRCKKCCLEQQGNNLKGGPRGSIAVNIGSSEGPMVKCDAPGHIKYAATGKVKNNIDEDSNKTPKMMESALLHLFTMVILAEAITSLPFLWFLLLTTLLQDENPVEVPGMKLQGGPGNLYTNMSVCKVVMSTNAWTVPVLDKNQACWVEMGPGQVIPFRLHKCVVLKAQEVIAQDSHVQQEIHQHFTMSGPSPKKHPMNHDSSEYDALETPSKKPWATSVISVSSSTNSVVSISSQDDPIVIELIHFSAPSPANWPGAASFKEVFMILQMYHNIHMGPPRRTWKAAAEEVLEHSLCLMSSKMSKKAKEKSRMKKKRSGGDMAPMKQKVTMKQHITGDTIINTPLVSTQSITMEPTVPTTDPKSASKSRHGNKDLPDVADQIPMPAKCTYCEEHGKDCFKTKGHWFKSGWNCYNLQRQCSVGNAEDACQGHKIKAKKCDLMHALPATKHPLHPIPHTGLLA</sequence>
<feature type="transmembrane region" description="Helical" evidence="2">
    <location>
        <begin position="237"/>
        <end position="261"/>
    </location>
</feature>
<feature type="region of interest" description="Disordered" evidence="1">
    <location>
        <begin position="469"/>
        <end position="490"/>
    </location>
</feature>
<feature type="region of interest" description="Disordered" evidence="1">
    <location>
        <begin position="354"/>
        <end position="376"/>
    </location>
</feature>
<keyword evidence="2" id="KW-0472">Membrane</keyword>
<proteinExistence type="predicted"/>
<dbReference type="GeneID" id="63686470"/>
<dbReference type="EMBL" id="JH795878">
    <property type="protein sequence ID" value="EJT97227.1"/>
    <property type="molecule type" value="Genomic_DNA"/>
</dbReference>
<evidence type="ECO:0000313" key="4">
    <source>
        <dbReference type="Proteomes" id="UP000030653"/>
    </source>
</evidence>
<keyword evidence="2" id="KW-0812">Transmembrane</keyword>
<evidence type="ECO:0000256" key="2">
    <source>
        <dbReference type="SAM" id="Phobius"/>
    </source>
</evidence>
<accession>M5G0B1</accession>
<feature type="compositionally biased region" description="Basic residues" evidence="1">
    <location>
        <begin position="469"/>
        <end position="483"/>
    </location>
</feature>
<protein>
    <submittedName>
        <fullName evidence="3">Uncharacterized protein</fullName>
    </submittedName>
</protein>
<keyword evidence="4" id="KW-1185">Reference proteome</keyword>
<dbReference type="RefSeq" id="XP_040624125.1">
    <property type="nucleotide sequence ID" value="XM_040771408.1"/>
</dbReference>
<name>M5G0B1_DACPD</name>
<keyword evidence="2" id="KW-1133">Transmembrane helix</keyword>
<dbReference type="OrthoDB" id="3425566at2759"/>
<feature type="region of interest" description="Disordered" evidence="1">
    <location>
        <begin position="89"/>
        <end position="126"/>
    </location>
</feature>
<evidence type="ECO:0000256" key="1">
    <source>
        <dbReference type="SAM" id="MobiDB-lite"/>
    </source>
</evidence>
<organism evidence="3 4">
    <name type="scientific">Dacryopinax primogenitus (strain DJM 731)</name>
    <name type="common">Brown rot fungus</name>
    <dbReference type="NCBI Taxonomy" id="1858805"/>
    <lineage>
        <taxon>Eukaryota</taxon>
        <taxon>Fungi</taxon>
        <taxon>Dikarya</taxon>
        <taxon>Basidiomycota</taxon>
        <taxon>Agaricomycotina</taxon>
        <taxon>Dacrymycetes</taxon>
        <taxon>Dacrymycetales</taxon>
        <taxon>Dacrymycetaceae</taxon>
        <taxon>Dacryopinax</taxon>
    </lineage>
</organism>
<dbReference type="HOGENOM" id="CLU_436147_0_0_1"/>
<dbReference type="AlphaFoldDB" id="M5G0B1"/>
<reference evidence="3 4" key="1">
    <citation type="journal article" date="2012" name="Science">
        <title>The Paleozoic origin of enzymatic lignin decomposition reconstructed from 31 fungal genomes.</title>
        <authorList>
            <person name="Floudas D."/>
            <person name="Binder M."/>
            <person name="Riley R."/>
            <person name="Barry K."/>
            <person name="Blanchette R.A."/>
            <person name="Henrissat B."/>
            <person name="Martinez A.T."/>
            <person name="Otillar R."/>
            <person name="Spatafora J.W."/>
            <person name="Yadav J.S."/>
            <person name="Aerts A."/>
            <person name="Benoit I."/>
            <person name="Boyd A."/>
            <person name="Carlson A."/>
            <person name="Copeland A."/>
            <person name="Coutinho P.M."/>
            <person name="de Vries R.P."/>
            <person name="Ferreira P."/>
            <person name="Findley K."/>
            <person name="Foster B."/>
            <person name="Gaskell J."/>
            <person name="Glotzer D."/>
            <person name="Gorecki P."/>
            <person name="Heitman J."/>
            <person name="Hesse C."/>
            <person name="Hori C."/>
            <person name="Igarashi K."/>
            <person name="Jurgens J.A."/>
            <person name="Kallen N."/>
            <person name="Kersten P."/>
            <person name="Kohler A."/>
            <person name="Kuees U."/>
            <person name="Kumar T.K.A."/>
            <person name="Kuo A."/>
            <person name="LaButti K."/>
            <person name="Larrondo L.F."/>
            <person name="Lindquist E."/>
            <person name="Ling A."/>
            <person name="Lombard V."/>
            <person name="Lucas S."/>
            <person name="Lundell T."/>
            <person name="Martin R."/>
            <person name="McLaughlin D.J."/>
            <person name="Morgenstern I."/>
            <person name="Morin E."/>
            <person name="Murat C."/>
            <person name="Nagy L.G."/>
            <person name="Nolan M."/>
            <person name="Ohm R.A."/>
            <person name="Patyshakuliyeva A."/>
            <person name="Rokas A."/>
            <person name="Ruiz-Duenas F.J."/>
            <person name="Sabat G."/>
            <person name="Salamov A."/>
            <person name="Samejima M."/>
            <person name="Schmutz J."/>
            <person name="Slot J.C."/>
            <person name="St John F."/>
            <person name="Stenlid J."/>
            <person name="Sun H."/>
            <person name="Sun S."/>
            <person name="Syed K."/>
            <person name="Tsang A."/>
            <person name="Wiebenga A."/>
            <person name="Young D."/>
            <person name="Pisabarro A."/>
            <person name="Eastwood D.C."/>
            <person name="Martin F."/>
            <person name="Cullen D."/>
            <person name="Grigoriev I.V."/>
            <person name="Hibbett D.S."/>
        </authorList>
    </citation>
    <scope>NUCLEOTIDE SEQUENCE [LARGE SCALE GENOMIC DNA]</scope>
    <source>
        <strain evidence="3 4">DJM-731 SS1</strain>
    </source>
</reference>
<dbReference type="Proteomes" id="UP000030653">
    <property type="component" value="Unassembled WGS sequence"/>
</dbReference>